<comment type="caution">
    <text evidence="12">The sequence shown here is derived from an EMBL/GenBank/DDBJ whole genome shotgun (WGS) entry which is preliminary data.</text>
</comment>
<reference evidence="12 13" key="1">
    <citation type="journal article" date="2016" name="Nat. Commun.">
        <title>Thousands of microbial genomes shed light on interconnected biogeochemical processes in an aquifer system.</title>
        <authorList>
            <person name="Anantharaman K."/>
            <person name="Brown C.T."/>
            <person name="Hug L.A."/>
            <person name="Sharon I."/>
            <person name="Castelle C.J."/>
            <person name="Probst A.J."/>
            <person name="Thomas B.C."/>
            <person name="Singh A."/>
            <person name="Wilkins M.J."/>
            <person name="Karaoz U."/>
            <person name="Brodie E.L."/>
            <person name="Williams K.H."/>
            <person name="Hubbard S.S."/>
            <person name="Banfield J.F."/>
        </authorList>
    </citation>
    <scope>NUCLEOTIDE SEQUENCE [LARGE SCALE GENOMIC DNA]</scope>
</reference>
<feature type="domain" description="Vitamin K epoxide reductase" evidence="11">
    <location>
        <begin position="2"/>
        <end position="135"/>
    </location>
</feature>
<dbReference type="InterPro" id="IPR012932">
    <property type="entry name" value="VKOR"/>
</dbReference>
<evidence type="ECO:0000256" key="2">
    <source>
        <dbReference type="ARBA" id="ARBA00006214"/>
    </source>
</evidence>
<dbReference type="InterPro" id="IPR038354">
    <property type="entry name" value="VKOR_sf"/>
</dbReference>
<evidence type="ECO:0000256" key="1">
    <source>
        <dbReference type="ARBA" id="ARBA00004141"/>
    </source>
</evidence>
<proteinExistence type="inferred from homology"/>
<dbReference type="Pfam" id="PF07884">
    <property type="entry name" value="VKOR"/>
    <property type="match status" value="1"/>
</dbReference>
<keyword evidence="8" id="KW-1015">Disulfide bond</keyword>
<gene>
    <name evidence="12" type="ORF">A3G53_03490</name>
</gene>
<dbReference type="Proteomes" id="UP000178645">
    <property type="component" value="Unassembled WGS sequence"/>
</dbReference>
<dbReference type="AlphaFoldDB" id="A0A1F6Y7X5"/>
<organism evidence="12 13">
    <name type="scientific">Candidatus Nomurabacteria bacterium RIFCSPLOWO2_12_FULL_44_11</name>
    <dbReference type="NCBI Taxonomy" id="1801796"/>
    <lineage>
        <taxon>Bacteria</taxon>
        <taxon>Candidatus Nomuraibacteriota</taxon>
    </lineage>
</organism>
<evidence type="ECO:0000313" key="12">
    <source>
        <dbReference type="EMBL" id="OGJ02445.1"/>
    </source>
</evidence>
<keyword evidence="7 10" id="KW-0472">Membrane</keyword>
<keyword evidence="6" id="KW-0560">Oxidoreductase</keyword>
<feature type="transmembrane region" description="Helical" evidence="10">
    <location>
        <begin position="87"/>
        <end position="106"/>
    </location>
</feature>
<evidence type="ECO:0000256" key="5">
    <source>
        <dbReference type="ARBA" id="ARBA00022989"/>
    </source>
</evidence>
<dbReference type="PANTHER" id="PTHR34573">
    <property type="entry name" value="VKC DOMAIN-CONTAINING PROTEIN"/>
    <property type="match status" value="1"/>
</dbReference>
<evidence type="ECO:0000256" key="7">
    <source>
        <dbReference type="ARBA" id="ARBA00023136"/>
    </source>
</evidence>
<evidence type="ECO:0000256" key="6">
    <source>
        <dbReference type="ARBA" id="ARBA00023002"/>
    </source>
</evidence>
<evidence type="ECO:0000256" key="8">
    <source>
        <dbReference type="ARBA" id="ARBA00023157"/>
    </source>
</evidence>
<dbReference type="Gene3D" id="1.20.1440.130">
    <property type="entry name" value="VKOR domain"/>
    <property type="match status" value="1"/>
</dbReference>
<keyword evidence="4" id="KW-0874">Quinone</keyword>
<feature type="transmembrane region" description="Helical" evidence="10">
    <location>
        <begin position="112"/>
        <end position="132"/>
    </location>
</feature>
<comment type="subcellular location">
    <subcellularLocation>
        <location evidence="1">Membrane</location>
        <topology evidence="1">Multi-pass membrane protein</topology>
    </subcellularLocation>
</comment>
<evidence type="ECO:0000256" key="9">
    <source>
        <dbReference type="ARBA" id="ARBA00023284"/>
    </source>
</evidence>
<name>A0A1F6Y7X5_9BACT</name>
<evidence type="ECO:0000256" key="4">
    <source>
        <dbReference type="ARBA" id="ARBA00022719"/>
    </source>
</evidence>
<comment type="similarity">
    <text evidence="2">Belongs to the VKOR family.</text>
</comment>
<sequence>MTALALLFTLAAIGISETMYLIRKRTAAEEPLCFIGEDCTVVLSSKYRKIFLVPNDVLGLLAYVVIAILAALLVIGVGPLNFLKNALTIMITVASVVSLFFTYLQWRVLRAWCFWCLMSASTIWFMALILLLSKLV</sequence>
<dbReference type="GO" id="GO:0016020">
    <property type="term" value="C:membrane"/>
    <property type="evidence" value="ECO:0007669"/>
    <property type="project" value="UniProtKB-SubCell"/>
</dbReference>
<dbReference type="GO" id="GO:0048038">
    <property type="term" value="F:quinone binding"/>
    <property type="evidence" value="ECO:0007669"/>
    <property type="project" value="UniProtKB-KW"/>
</dbReference>
<evidence type="ECO:0000259" key="11">
    <source>
        <dbReference type="SMART" id="SM00756"/>
    </source>
</evidence>
<feature type="transmembrane region" description="Helical" evidence="10">
    <location>
        <begin position="57"/>
        <end position="80"/>
    </location>
</feature>
<dbReference type="GO" id="GO:0016491">
    <property type="term" value="F:oxidoreductase activity"/>
    <property type="evidence" value="ECO:0007669"/>
    <property type="project" value="UniProtKB-KW"/>
</dbReference>
<dbReference type="PANTHER" id="PTHR34573:SF1">
    <property type="entry name" value="VITAMIN K EPOXIDE REDUCTASE DOMAIN-CONTAINING PROTEIN"/>
    <property type="match status" value="1"/>
</dbReference>
<protein>
    <recommendedName>
        <fullName evidence="11">Vitamin K epoxide reductase domain-containing protein</fullName>
    </recommendedName>
</protein>
<accession>A0A1F6Y7X5</accession>
<dbReference type="EMBL" id="MFVU01000002">
    <property type="protein sequence ID" value="OGJ02445.1"/>
    <property type="molecule type" value="Genomic_DNA"/>
</dbReference>
<dbReference type="SMART" id="SM00756">
    <property type="entry name" value="VKc"/>
    <property type="match status" value="1"/>
</dbReference>
<keyword evidence="3 10" id="KW-0812">Transmembrane</keyword>
<evidence type="ECO:0000256" key="3">
    <source>
        <dbReference type="ARBA" id="ARBA00022692"/>
    </source>
</evidence>
<keyword evidence="5 10" id="KW-1133">Transmembrane helix</keyword>
<evidence type="ECO:0000256" key="10">
    <source>
        <dbReference type="SAM" id="Phobius"/>
    </source>
</evidence>
<evidence type="ECO:0000313" key="13">
    <source>
        <dbReference type="Proteomes" id="UP000178645"/>
    </source>
</evidence>
<keyword evidence="9" id="KW-0676">Redox-active center</keyword>